<proteinExistence type="predicted"/>
<keyword evidence="2" id="KW-1185">Reference proteome</keyword>
<organism evidence="1 2">
    <name type="scientific">Fuscovulum ytuae</name>
    <dbReference type="NCBI Taxonomy" id="3042299"/>
    <lineage>
        <taxon>Bacteria</taxon>
        <taxon>Pseudomonadati</taxon>
        <taxon>Pseudomonadota</taxon>
        <taxon>Alphaproteobacteria</taxon>
        <taxon>Rhodobacterales</taxon>
        <taxon>Paracoccaceae</taxon>
        <taxon>Fuscovulum</taxon>
    </lineage>
</organism>
<dbReference type="RefSeq" id="WP_281470130.1">
    <property type="nucleotide sequence ID" value="NZ_CP124535.1"/>
</dbReference>
<accession>A0ABY8QD22</accession>
<gene>
    <name evidence="1" type="ORF">QF092_07535</name>
</gene>
<dbReference type="EMBL" id="CP124535">
    <property type="protein sequence ID" value="WGV18175.1"/>
    <property type="molecule type" value="Genomic_DNA"/>
</dbReference>
<name>A0ABY8QD22_9RHOB</name>
<dbReference type="Proteomes" id="UP001230978">
    <property type="component" value="Chromosome"/>
</dbReference>
<evidence type="ECO:0000313" key="1">
    <source>
        <dbReference type="EMBL" id="WGV18175.1"/>
    </source>
</evidence>
<reference evidence="1 2" key="1">
    <citation type="submission" date="2023-04" db="EMBL/GenBank/DDBJ databases">
        <title>YMD61, complete Genome.</title>
        <authorList>
            <person name="Zhang J."/>
        </authorList>
    </citation>
    <scope>NUCLEOTIDE SEQUENCE [LARGE SCALE GENOMIC DNA]</scope>
    <source>
        <strain evidence="1 2">YMD61</strain>
    </source>
</reference>
<sequence length="104" mass="11290">MAVQRWRQFGWFEAFALPCGFSENSYNALKGKEKFSIICRKINPLGDSLAALPSWLTAGVAKGPNLVHDSAIEVGHRKGIRRDAILGRVLCYGGALCDARPDGG</sequence>
<evidence type="ECO:0000313" key="2">
    <source>
        <dbReference type="Proteomes" id="UP001230978"/>
    </source>
</evidence>
<protein>
    <submittedName>
        <fullName evidence="1">Uncharacterized protein</fullName>
    </submittedName>
</protein>